<accession>A0A7H8QVD6</accession>
<organism evidence="2 3">
    <name type="scientific">Talaromyces rugulosus</name>
    <name type="common">Penicillium rugulosum</name>
    <dbReference type="NCBI Taxonomy" id="121627"/>
    <lineage>
        <taxon>Eukaryota</taxon>
        <taxon>Fungi</taxon>
        <taxon>Dikarya</taxon>
        <taxon>Ascomycota</taxon>
        <taxon>Pezizomycotina</taxon>
        <taxon>Eurotiomycetes</taxon>
        <taxon>Eurotiomycetidae</taxon>
        <taxon>Eurotiales</taxon>
        <taxon>Trichocomaceae</taxon>
        <taxon>Talaromyces</taxon>
        <taxon>Talaromyces sect. Islandici</taxon>
    </lineage>
</organism>
<dbReference type="Gene3D" id="2.30.110.10">
    <property type="entry name" value="Electron Transport, Fmn-binding Protein, Chain A"/>
    <property type="match status" value="1"/>
</dbReference>
<protein>
    <submittedName>
        <fullName evidence="2">Uncharacterized protein</fullName>
    </submittedName>
</protein>
<reference evidence="3" key="1">
    <citation type="submission" date="2020-06" db="EMBL/GenBank/DDBJ databases">
        <title>A chromosome-scale genome assembly of Talaromyces rugulosus W13939.</title>
        <authorList>
            <person name="Wang B."/>
            <person name="Guo L."/>
            <person name="Ye K."/>
            <person name="Wang L."/>
        </authorList>
    </citation>
    <scope>NUCLEOTIDE SEQUENCE [LARGE SCALE GENOMIC DNA]</scope>
    <source>
        <strain evidence="3">W13939</strain>
    </source>
</reference>
<keyword evidence="3" id="KW-1185">Reference proteome</keyword>
<sequence length="233" mass="25872">MAKYTSTGRPTGDGKGQPPPWSNVYDHEKTRDVINSQPLLHLTFPTQDEEFPTVAYLVGKFFKYKNKPEALYAHGHLQEPIKYRLETDREVRGPGLPVTIGASKINSYVLGYSGFATGYTWTSTAVNGIAHLLPVSEDFKEERLAVVNNILEGFIPERSTHIRPIGDDLKYISIIRIDVNEKRSHTHGIPAALGFELKTDVEDKAVVDNFLDLLLGGRDSCLAGIWCSDGGRS</sequence>
<gene>
    <name evidence="2" type="ORF">TRUGW13939_04816</name>
</gene>
<dbReference type="RefSeq" id="XP_035343876.1">
    <property type="nucleotide sequence ID" value="XM_035487983.1"/>
</dbReference>
<dbReference type="EMBL" id="CP055899">
    <property type="protein sequence ID" value="QKX57698.1"/>
    <property type="molecule type" value="Genomic_DNA"/>
</dbReference>
<feature type="region of interest" description="Disordered" evidence="1">
    <location>
        <begin position="1"/>
        <end position="25"/>
    </location>
</feature>
<dbReference type="SUPFAM" id="SSF50475">
    <property type="entry name" value="FMN-binding split barrel"/>
    <property type="match status" value="1"/>
</dbReference>
<dbReference type="KEGG" id="trg:TRUGW13939_04816"/>
<dbReference type="OrthoDB" id="444432at2759"/>
<dbReference type="InterPro" id="IPR012349">
    <property type="entry name" value="Split_barrel_FMN-bd"/>
</dbReference>
<dbReference type="PANTHER" id="PTHR34071">
    <property type="entry name" value="5-NITROIMIDAZOLE ANTIBIOTICS RESISTANCE PROTEIN, NIMA-FAMILY-RELATED PROTEIN-RELATED"/>
    <property type="match status" value="1"/>
</dbReference>
<evidence type="ECO:0000313" key="2">
    <source>
        <dbReference type="EMBL" id="QKX57698.1"/>
    </source>
</evidence>
<dbReference type="Proteomes" id="UP000509510">
    <property type="component" value="Chromosome II"/>
</dbReference>
<evidence type="ECO:0000313" key="3">
    <source>
        <dbReference type="Proteomes" id="UP000509510"/>
    </source>
</evidence>
<evidence type="ECO:0000256" key="1">
    <source>
        <dbReference type="SAM" id="MobiDB-lite"/>
    </source>
</evidence>
<dbReference type="AlphaFoldDB" id="A0A7H8QVD6"/>
<dbReference type="PANTHER" id="PTHR34071:SF2">
    <property type="entry name" value="FLAVIN-NUCLEOTIDE-BINDING PROTEIN"/>
    <property type="match status" value="1"/>
</dbReference>
<proteinExistence type="predicted"/>
<name>A0A7H8QVD6_TALRU</name>
<dbReference type="GeneID" id="55992316"/>